<organism evidence="3 4">
    <name type="scientific">Lunatimonas lonarensis</name>
    <dbReference type="NCBI Taxonomy" id="1232681"/>
    <lineage>
        <taxon>Bacteria</taxon>
        <taxon>Pseudomonadati</taxon>
        <taxon>Bacteroidota</taxon>
        <taxon>Cytophagia</taxon>
        <taxon>Cytophagales</taxon>
        <taxon>Cyclobacteriaceae</taxon>
    </lineage>
</organism>
<dbReference type="PANTHER" id="PTHR12526:SF630">
    <property type="entry name" value="GLYCOSYLTRANSFERASE"/>
    <property type="match status" value="1"/>
</dbReference>
<sequence length="383" mass="42489">MKIRILQCIETISSGGVEQTRLTLAKYLPKNRFEIKIICTYAGGPVAESLRNEGVELIVVGSMKHPFNWRIHKHVQAVISTFKPHIIHGAIFEGNSMAAISGFITRVPCIILEETSDPQNRSSKANWLLRQLMRVADAIIAISPDVKQYLIAKAKIPSSKISMVFNGVTVPYRIPSLVIASKKEELGIKDDEIVIGFVGRLYNDHKRVTDLIEAIAIINDKKVKLLIVGDGNDKFLIIDQIKKFNLDNQVVVTGFQENTSLFYSLMDILCVPSSREGFGLVAVEGMLHQKPVVASKVGGLQNIISESENGFLVPPLHPEILAGKLKILIDSKSLRVTMGQRGYQLAMQNYTGEKYAEKIGELYLSILKSKKAFSDENKSKSIA</sequence>
<dbReference type="PANTHER" id="PTHR12526">
    <property type="entry name" value="GLYCOSYLTRANSFERASE"/>
    <property type="match status" value="1"/>
</dbReference>
<dbReference type="Pfam" id="PF00534">
    <property type="entry name" value="Glycos_transf_1"/>
    <property type="match status" value="1"/>
</dbReference>
<evidence type="ECO:0000313" key="4">
    <source>
        <dbReference type="Proteomes" id="UP000013909"/>
    </source>
</evidence>
<dbReference type="RefSeq" id="WP_010852338.1">
    <property type="nucleotide sequence ID" value="NZ_AQHR01000008.1"/>
</dbReference>
<dbReference type="EMBL" id="AQHR01000008">
    <property type="protein sequence ID" value="EON79306.1"/>
    <property type="molecule type" value="Genomic_DNA"/>
</dbReference>
<keyword evidence="3" id="KW-0808">Transferase</keyword>
<dbReference type="Pfam" id="PF13439">
    <property type="entry name" value="Glyco_transf_4"/>
    <property type="match status" value="1"/>
</dbReference>
<protein>
    <submittedName>
        <fullName evidence="3">Glycosyltransferase</fullName>
    </submittedName>
</protein>
<dbReference type="InterPro" id="IPR028098">
    <property type="entry name" value="Glyco_trans_4-like_N"/>
</dbReference>
<dbReference type="OrthoDB" id="7560678at2"/>
<proteinExistence type="predicted"/>
<dbReference type="PATRIC" id="fig|1288963.3.peg.185"/>
<dbReference type="GO" id="GO:0016757">
    <property type="term" value="F:glycosyltransferase activity"/>
    <property type="evidence" value="ECO:0007669"/>
    <property type="project" value="InterPro"/>
</dbReference>
<dbReference type="SUPFAM" id="SSF53756">
    <property type="entry name" value="UDP-Glycosyltransferase/glycogen phosphorylase"/>
    <property type="match status" value="1"/>
</dbReference>
<keyword evidence="4" id="KW-1185">Reference proteome</keyword>
<dbReference type="Proteomes" id="UP000013909">
    <property type="component" value="Unassembled WGS sequence"/>
</dbReference>
<dbReference type="Gene3D" id="3.40.50.2000">
    <property type="entry name" value="Glycogen Phosphorylase B"/>
    <property type="match status" value="2"/>
</dbReference>
<reference evidence="3 4" key="1">
    <citation type="submission" date="2013-02" db="EMBL/GenBank/DDBJ databases">
        <title>A novel strain isolated from Lonar lake, Maharashtra, India.</title>
        <authorList>
            <person name="Singh A."/>
        </authorList>
    </citation>
    <scope>NUCLEOTIDE SEQUENCE [LARGE SCALE GENOMIC DNA]</scope>
    <source>
        <strain evidence="3 4">AK24</strain>
    </source>
</reference>
<evidence type="ECO:0000259" key="2">
    <source>
        <dbReference type="Pfam" id="PF13439"/>
    </source>
</evidence>
<comment type="caution">
    <text evidence="3">The sequence shown here is derived from an EMBL/GenBank/DDBJ whole genome shotgun (WGS) entry which is preliminary data.</text>
</comment>
<name>R7ZYY3_9BACT</name>
<feature type="domain" description="Glycosyl transferase family 1" evidence="1">
    <location>
        <begin position="181"/>
        <end position="344"/>
    </location>
</feature>
<dbReference type="InterPro" id="IPR001296">
    <property type="entry name" value="Glyco_trans_1"/>
</dbReference>
<dbReference type="CDD" id="cd03811">
    <property type="entry name" value="GT4_GT28_WabH-like"/>
    <property type="match status" value="1"/>
</dbReference>
<dbReference type="STRING" id="1232681.ADIS_0186"/>
<gene>
    <name evidence="3" type="ORF">ADIS_0186</name>
</gene>
<feature type="domain" description="Glycosyltransferase subfamily 4-like N-terminal" evidence="2">
    <location>
        <begin position="15"/>
        <end position="168"/>
    </location>
</feature>
<evidence type="ECO:0000313" key="3">
    <source>
        <dbReference type="EMBL" id="EON79306.1"/>
    </source>
</evidence>
<evidence type="ECO:0000259" key="1">
    <source>
        <dbReference type="Pfam" id="PF00534"/>
    </source>
</evidence>
<dbReference type="AlphaFoldDB" id="R7ZYY3"/>
<accession>R7ZYY3</accession>